<keyword evidence="1" id="KW-0808">Transferase</keyword>
<dbReference type="InterPro" id="IPR036388">
    <property type="entry name" value="WH-like_DNA-bd_sf"/>
</dbReference>
<evidence type="ECO:0000313" key="2">
    <source>
        <dbReference type="Proteomes" id="UP001407405"/>
    </source>
</evidence>
<comment type="caution">
    <text evidence="1">The sequence shown here is derived from an EMBL/GenBank/DDBJ whole genome shotgun (WGS) entry which is preliminary data.</text>
</comment>
<dbReference type="EC" id="2.1.1.63" evidence="1"/>
<dbReference type="GO" id="GO:0003908">
    <property type="term" value="F:methylated-DNA-[protein]-cysteine S-methyltransferase activity"/>
    <property type="evidence" value="ECO:0007669"/>
    <property type="project" value="UniProtKB-EC"/>
</dbReference>
<dbReference type="RefSeq" id="WP_343186644.1">
    <property type="nucleotide sequence ID" value="NZ_JBCITM010000014.1"/>
</dbReference>
<evidence type="ECO:0000313" key="1">
    <source>
        <dbReference type="EMBL" id="MEN1761347.1"/>
    </source>
</evidence>
<organism evidence="1 2">
    <name type="scientific">Anoxynatronum sibiricum</name>
    <dbReference type="NCBI Taxonomy" id="210623"/>
    <lineage>
        <taxon>Bacteria</taxon>
        <taxon>Bacillati</taxon>
        <taxon>Bacillota</taxon>
        <taxon>Clostridia</taxon>
        <taxon>Eubacteriales</taxon>
        <taxon>Clostridiaceae</taxon>
        <taxon>Anoxynatronum</taxon>
    </lineage>
</organism>
<accession>A0ABU9VW12</accession>
<keyword evidence="1" id="KW-0489">Methyltransferase</keyword>
<dbReference type="EMBL" id="JBCITM010000014">
    <property type="protein sequence ID" value="MEN1761347.1"/>
    <property type="molecule type" value="Genomic_DNA"/>
</dbReference>
<dbReference type="GO" id="GO:0032259">
    <property type="term" value="P:methylation"/>
    <property type="evidence" value="ECO:0007669"/>
    <property type="project" value="UniProtKB-KW"/>
</dbReference>
<name>A0ABU9VW12_9CLOT</name>
<reference evidence="1 2" key="1">
    <citation type="submission" date="2024-04" db="EMBL/GenBank/DDBJ databases">
        <title>Genome sequencing and metabolic network reconstruction of aminoacids and betaine degradation by Anoxynatronum sibiricum.</title>
        <authorList>
            <person name="Detkova E.N."/>
            <person name="Boltjanskaja Y.V."/>
            <person name="Mardanov A.V."/>
            <person name="Kevbrin V."/>
        </authorList>
    </citation>
    <scope>NUCLEOTIDE SEQUENCE [LARGE SCALE GENOMIC DNA]</scope>
    <source>
        <strain evidence="1 2">Z-7981</strain>
    </source>
</reference>
<dbReference type="Proteomes" id="UP001407405">
    <property type="component" value="Unassembled WGS sequence"/>
</dbReference>
<gene>
    <name evidence="1" type="ORF">AAIG11_12715</name>
</gene>
<protein>
    <submittedName>
        <fullName evidence="1">MGMT family protein</fullName>
        <ecNumber evidence="1">2.1.1.63</ecNumber>
    </submittedName>
</protein>
<proteinExistence type="predicted"/>
<keyword evidence="2" id="KW-1185">Reference proteome</keyword>
<sequence>MPKKSFNEKLNSSGDLPKIEFIGFDNKMAKRFGCGNMLIAAPIEYDEVMKKIPEGELVTSHEIRDYLAQKHGADFTCQLTAGIFINIVANASQEREDLGSKEITPYWRTLKKDGELNEKYPGGIDQQKMLLEMEGHEVIKKGKRYFVKDYEKVLSQRHKEERSR</sequence>
<dbReference type="Gene3D" id="1.10.10.10">
    <property type="entry name" value="Winged helix-like DNA-binding domain superfamily/Winged helix DNA-binding domain"/>
    <property type="match status" value="1"/>
</dbReference>